<keyword evidence="1" id="KW-0732">Signal</keyword>
<name>A0A540WWA7_9BACT</name>
<comment type="caution">
    <text evidence="2">The sequence shown here is derived from an EMBL/GenBank/DDBJ whole genome shotgun (WGS) entry which is preliminary data.</text>
</comment>
<proteinExistence type="predicted"/>
<reference evidence="2 3" key="1">
    <citation type="submission" date="2019-06" db="EMBL/GenBank/DDBJ databases">
        <authorList>
            <person name="Livingstone P."/>
            <person name="Whitworth D."/>
        </authorList>
    </citation>
    <scope>NUCLEOTIDE SEQUENCE [LARGE SCALE GENOMIC DNA]</scope>
    <source>
        <strain evidence="2 3">AM401</strain>
    </source>
</reference>
<feature type="chain" id="PRO_5021922003" description="Lipoprotein" evidence="1">
    <location>
        <begin position="21"/>
        <end position="204"/>
    </location>
</feature>
<accession>A0A540WWA7</accession>
<gene>
    <name evidence="2" type="ORF">FJV41_24595</name>
</gene>
<organism evidence="2 3">
    <name type="scientific">Myxococcus llanfairpwllgwyngyllgogerychwyrndrobwllllantysiliogogogochensis</name>
    <dbReference type="NCBI Taxonomy" id="2590453"/>
    <lineage>
        <taxon>Bacteria</taxon>
        <taxon>Pseudomonadati</taxon>
        <taxon>Myxococcota</taxon>
        <taxon>Myxococcia</taxon>
        <taxon>Myxococcales</taxon>
        <taxon>Cystobacterineae</taxon>
        <taxon>Myxococcaceae</taxon>
        <taxon>Myxococcus</taxon>
    </lineage>
</organism>
<feature type="signal peptide" evidence="1">
    <location>
        <begin position="1"/>
        <end position="20"/>
    </location>
</feature>
<dbReference type="EMBL" id="VIFM01000105">
    <property type="protein sequence ID" value="TQF13296.1"/>
    <property type="molecule type" value="Genomic_DNA"/>
</dbReference>
<evidence type="ECO:0000256" key="1">
    <source>
        <dbReference type="SAM" id="SignalP"/>
    </source>
</evidence>
<evidence type="ECO:0000313" key="3">
    <source>
        <dbReference type="Proteomes" id="UP000315369"/>
    </source>
</evidence>
<dbReference type="OrthoDB" id="6881787at2"/>
<dbReference type="Proteomes" id="UP000315369">
    <property type="component" value="Unassembled WGS sequence"/>
</dbReference>
<evidence type="ECO:0000313" key="2">
    <source>
        <dbReference type="EMBL" id="TQF13296.1"/>
    </source>
</evidence>
<protein>
    <recommendedName>
        <fullName evidence="4">Lipoprotein</fullName>
    </recommendedName>
</protein>
<evidence type="ECO:0008006" key="4">
    <source>
        <dbReference type="Google" id="ProtNLM"/>
    </source>
</evidence>
<keyword evidence="3" id="KW-1185">Reference proteome</keyword>
<sequence length="204" mass="21904">MTRGGWVALMLCCGAVSVEAAEPEVADCDFRWECQVGAHVFSVAFDSASGECTEDDMTAVVETSGGKTGLPLEKAWYGSIANVADGKSVCRLAGAKGSVGGGVSAFAVDDRRALVFFTRDDRPGYEWVGVALIDAATGKVLDVKQRLGQSKERVVAILKTPRGFKLQLIREHLKGVQCDCSAAFADDWMAVDVVNGRIHARWMR</sequence>
<dbReference type="RefSeq" id="WP_141644985.1">
    <property type="nucleotide sequence ID" value="NZ_VIFM01000105.1"/>
</dbReference>
<dbReference type="AlphaFoldDB" id="A0A540WWA7"/>